<protein>
    <recommendedName>
        <fullName evidence="3">F-box domain-containing protein</fullName>
    </recommendedName>
</protein>
<reference evidence="1" key="1">
    <citation type="submission" date="2020-07" db="EMBL/GenBank/DDBJ databases">
        <authorList>
            <person name="Nieuwenhuis M."/>
            <person name="Van De Peppel L.J.J."/>
        </authorList>
    </citation>
    <scope>NUCLEOTIDE SEQUENCE</scope>
    <source>
        <strain evidence="1">AP01</strain>
        <tissue evidence="1">Mycelium</tissue>
    </source>
</reference>
<dbReference type="Proteomes" id="UP000775547">
    <property type="component" value="Unassembled WGS sequence"/>
</dbReference>
<comment type="caution">
    <text evidence="1">The sequence shown here is derived from an EMBL/GenBank/DDBJ whole genome shotgun (WGS) entry which is preliminary data.</text>
</comment>
<evidence type="ECO:0000313" key="2">
    <source>
        <dbReference type="Proteomes" id="UP000775547"/>
    </source>
</evidence>
<dbReference type="OrthoDB" id="3006100at2759"/>
<evidence type="ECO:0008006" key="3">
    <source>
        <dbReference type="Google" id="ProtNLM"/>
    </source>
</evidence>
<accession>A0A9P7KE85</accession>
<reference evidence="1" key="2">
    <citation type="submission" date="2021-10" db="EMBL/GenBank/DDBJ databases">
        <title>Phylogenomics reveals ancestral predisposition of the termite-cultivated fungus Termitomyces towards a domesticated lifestyle.</title>
        <authorList>
            <person name="Auxier B."/>
            <person name="Grum-Grzhimaylo A."/>
            <person name="Cardenas M.E."/>
            <person name="Lodge J.D."/>
            <person name="Laessoe T."/>
            <person name="Pedersen O."/>
            <person name="Smith M.E."/>
            <person name="Kuyper T.W."/>
            <person name="Franco-Molano E.A."/>
            <person name="Baroni T.J."/>
            <person name="Aanen D.K."/>
        </authorList>
    </citation>
    <scope>NUCLEOTIDE SEQUENCE</scope>
    <source>
        <strain evidence="1">AP01</strain>
        <tissue evidence="1">Mycelium</tissue>
    </source>
</reference>
<dbReference type="AlphaFoldDB" id="A0A9P7KE85"/>
<dbReference type="EMBL" id="JABCKV010000026">
    <property type="protein sequence ID" value="KAG5646109.1"/>
    <property type="molecule type" value="Genomic_DNA"/>
</dbReference>
<keyword evidence="2" id="KW-1185">Reference proteome</keyword>
<dbReference type="Gene3D" id="1.20.1280.50">
    <property type="match status" value="1"/>
</dbReference>
<name>A0A9P7KE85_9AGAR</name>
<evidence type="ECO:0000313" key="1">
    <source>
        <dbReference type="EMBL" id="KAG5646109.1"/>
    </source>
</evidence>
<dbReference type="InterPro" id="IPR036047">
    <property type="entry name" value="F-box-like_dom_sf"/>
</dbReference>
<organism evidence="1 2">
    <name type="scientific">Asterophora parasitica</name>
    <dbReference type="NCBI Taxonomy" id="117018"/>
    <lineage>
        <taxon>Eukaryota</taxon>
        <taxon>Fungi</taxon>
        <taxon>Dikarya</taxon>
        <taxon>Basidiomycota</taxon>
        <taxon>Agaricomycotina</taxon>
        <taxon>Agaricomycetes</taxon>
        <taxon>Agaricomycetidae</taxon>
        <taxon>Agaricales</taxon>
        <taxon>Tricholomatineae</taxon>
        <taxon>Lyophyllaceae</taxon>
        <taxon>Asterophora</taxon>
    </lineage>
</organism>
<sequence>MASRGDITELPIELLGEIFTHCSLDSPDCPVVLRSVCRSFHRAVEVTPQVWTNVMVSTVDDDFAAKKALLWFSKAGTCPLTVFVKMISSTSHELVGSSCRLSTTLAHHRARIASLDINAHTEAQASLFISSIYITPATQGSLHLSVQIESDYLALESHHPLLPSSSLTPLESLTLTTPTLPQLTTVDFAQLTSLKITRPIGACPFPMRTIYDILSSSTSLRDFHLETRLDFSNGEPMSPIPQSPADGHTQLITLPELSYLSLRTNNNPALLSILVTPGLRILKLNALDGRRRGRAEETASALRRLLLRMEEPYGHLTSLNAERSWPSPRAGTNRGLEVLELAGVGITRPAHPGLRNELWEWCFRYMRSLRRLTARNMDTEHLVELLTMGMRRASIIAYMGLGHGPDGFTRSGEQQDNAVCPRLEYIAIPAPDASVAMKAFKLARPFVKVRALGNGFGYWDSLISSSEDALKPRKVKFSSPIVAKTVILGEGVNDTTAKGKAKAIDGGGVCDAVAVVSSTKASEAAETPTPAIPRVIDFSRKIL</sequence>
<dbReference type="CDD" id="cd09917">
    <property type="entry name" value="F-box_SF"/>
    <property type="match status" value="1"/>
</dbReference>
<dbReference type="SUPFAM" id="SSF81383">
    <property type="entry name" value="F-box domain"/>
    <property type="match status" value="1"/>
</dbReference>
<gene>
    <name evidence="1" type="ORF">DXG03_004348</name>
</gene>
<proteinExistence type="predicted"/>